<comment type="caution">
    <text evidence="2">The sequence shown here is derived from an EMBL/GenBank/DDBJ whole genome shotgun (WGS) entry which is preliminary data.</text>
</comment>
<keyword evidence="3" id="KW-1185">Reference proteome</keyword>
<feature type="signal peptide" evidence="1">
    <location>
        <begin position="1"/>
        <end position="28"/>
    </location>
</feature>
<organism evidence="2 3">
    <name type="scientific">Nepenthes gracilis</name>
    <name type="common">Slender pitcher plant</name>
    <dbReference type="NCBI Taxonomy" id="150966"/>
    <lineage>
        <taxon>Eukaryota</taxon>
        <taxon>Viridiplantae</taxon>
        <taxon>Streptophyta</taxon>
        <taxon>Embryophyta</taxon>
        <taxon>Tracheophyta</taxon>
        <taxon>Spermatophyta</taxon>
        <taxon>Magnoliopsida</taxon>
        <taxon>eudicotyledons</taxon>
        <taxon>Gunneridae</taxon>
        <taxon>Pentapetalae</taxon>
        <taxon>Caryophyllales</taxon>
        <taxon>Nepenthaceae</taxon>
        <taxon>Nepenthes</taxon>
    </lineage>
</organism>
<protein>
    <submittedName>
        <fullName evidence="2">Uncharacterized protein</fullName>
    </submittedName>
</protein>
<name>A0AAD3T483_NEPGR</name>
<sequence>MVCDGNSLVISFLLALWPQPCPIGLVVASGPRHPLLLILPHRSLLSLLRLRIIHLMQPYVDLTARFPLMDGEPQVARSEDVFLKAWQPVMILSRDKHETLLIRKKNPFSAIEILDQDANLSSVPSKGASVDKMLWKALALLLCKANLAVTEQMDIFCWWLFRVMRTAFCALLVELLLFFHNQLNAASCLPTTT</sequence>
<proteinExistence type="predicted"/>
<evidence type="ECO:0000313" key="3">
    <source>
        <dbReference type="Proteomes" id="UP001279734"/>
    </source>
</evidence>
<dbReference type="AlphaFoldDB" id="A0AAD3T483"/>
<evidence type="ECO:0000256" key="1">
    <source>
        <dbReference type="SAM" id="SignalP"/>
    </source>
</evidence>
<gene>
    <name evidence="2" type="ORF">Nepgr_023403</name>
</gene>
<keyword evidence="1" id="KW-0732">Signal</keyword>
<dbReference type="EMBL" id="BSYO01000023">
    <property type="protein sequence ID" value="GMH21561.1"/>
    <property type="molecule type" value="Genomic_DNA"/>
</dbReference>
<feature type="chain" id="PRO_5042217413" evidence="1">
    <location>
        <begin position="29"/>
        <end position="193"/>
    </location>
</feature>
<accession>A0AAD3T483</accession>
<dbReference type="Proteomes" id="UP001279734">
    <property type="component" value="Unassembled WGS sequence"/>
</dbReference>
<reference evidence="2" key="1">
    <citation type="submission" date="2023-05" db="EMBL/GenBank/DDBJ databases">
        <title>Nepenthes gracilis genome sequencing.</title>
        <authorList>
            <person name="Fukushima K."/>
        </authorList>
    </citation>
    <scope>NUCLEOTIDE SEQUENCE</scope>
    <source>
        <strain evidence="2">SING2019-196</strain>
    </source>
</reference>
<evidence type="ECO:0000313" key="2">
    <source>
        <dbReference type="EMBL" id="GMH21561.1"/>
    </source>
</evidence>